<dbReference type="FunFam" id="3.40.50.720:FF:000053">
    <property type="entry name" value="Quinone oxidoreductase 1"/>
    <property type="match status" value="1"/>
</dbReference>
<protein>
    <submittedName>
        <fullName evidence="4">Quinone oxidoreductase</fullName>
    </submittedName>
</protein>
<dbReference type="InterPro" id="IPR011032">
    <property type="entry name" value="GroES-like_sf"/>
</dbReference>
<sequence length="335" mass="35430">MHKRTESKELNMARTIIIEEVGGPENMKLVDWPVGDPGPGEIRIRHKACGLNFIDVYQRTGLYAMKLPHALGMEAAGIVEAVGPGVTHLKEGDRAAYASMPPGAYSEARVMPAAQVCPLPDAISFEQAAAIMLQGLTVEYLFHRTTPIGKGDSVLFHAAAGGVGLFACQWARSEGIELIGTAGSDEKCALAKAAGADHVINYRSADFVAEVKKITGGKGVDVVMDGVGKDTFEGSLDCLKPLGMMISFGNASGPVPPVNLLTLAAKGSLKLTRATLFTHIADHAKCQEMAQHLFSKVVSGDVKVNIGQTFPLEEIAAAHRALEGRQTTGSTIITL</sequence>
<gene>
    <name evidence="4" type="primary">qor-1</name>
    <name evidence="4" type="ORF">GCM10017056_17220</name>
</gene>
<dbReference type="InterPro" id="IPR047618">
    <property type="entry name" value="QOR-like"/>
</dbReference>
<dbReference type="SUPFAM" id="SSF50129">
    <property type="entry name" value="GroES-like"/>
    <property type="match status" value="1"/>
</dbReference>
<dbReference type="Gene3D" id="3.40.50.720">
    <property type="entry name" value="NAD(P)-binding Rossmann-like Domain"/>
    <property type="match status" value="1"/>
</dbReference>
<dbReference type="NCBIfam" id="NF008024">
    <property type="entry name" value="PRK10754.1"/>
    <property type="match status" value="1"/>
</dbReference>
<dbReference type="PANTHER" id="PTHR48106">
    <property type="entry name" value="QUINONE OXIDOREDUCTASE PIG3-RELATED"/>
    <property type="match status" value="1"/>
</dbReference>
<reference evidence="4" key="1">
    <citation type="journal article" date="2014" name="Int. J. Syst. Evol. Microbiol.">
        <title>Complete genome sequence of Corynebacterium casei LMG S-19264T (=DSM 44701T), isolated from a smear-ripened cheese.</title>
        <authorList>
            <consortium name="US DOE Joint Genome Institute (JGI-PGF)"/>
            <person name="Walter F."/>
            <person name="Albersmeier A."/>
            <person name="Kalinowski J."/>
            <person name="Ruckert C."/>
        </authorList>
    </citation>
    <scope>NUCLEOTIDE SEQUENCE</scope>
    <source>
        <strain evidence="4">KCTC 42650</strain>
    </source>
</reference>
<evidence type="ECO:0000313" key="4">
    <source>
        <dbReference type="EMBL" id="GHF46115.1"/>
    </source>
</evidence>
<dbReference type="CDD" id="cd05286">
    <property type="entry name" value="QOR2"/>
    <property type="match status" value="1"/>
</dbReference>
<evidence type="ECO:0000256" key="2">
    <source>
        <dbReference type="ARBA" id="ARBA00023002"/>
    </source>
</evidence>
<dbReference type="PANTHER" id="PTHR48106:SF13">
    <property type="entry name" value="QUINONE OXIDOREDUCTASE-RELATED"/>
    <property type="match status" value="1"/>
</dbReference>
<dbReference type="GO" id="GO:0070402">
    <property type="term" value="F:NADPH binding"/>
    <property type="evidence" value="ECO:0007669"/>
    <property type="project" value="TreeGrafter"/>
</dbReference>
<proteinExistence type="predicted"/>
<dbReference type="GO" id="GO:0035925">
    <property type="term" value="F:mRNA 3'-UTR AU-rich region binding"/>
    <property type="evidence" value="ECO:0007669"/>
    <property type="project" value="TreeGrafter"/>
</dbReference>
<evidence type="ECO:0000313" key="5">
    <source>
        <dbReference type="Proteomes" id="UP000626220"/>
    </source>
</evidence>
<name>A0A8J3GVZ1_9RHOB</name>
<reference evidence="4" key="2">
    <citation type="submission" date="2020-09" db="EMBL/GenBank/DDBJ databases">
        <authorList>
            <person name="Sun Q."/>
            <person name="Kim S."/>
        </authorList>
    </citation>
    <scope>NUCLEOTIDE SEQUENCE</scope>
    <source>
        <strain evidence="4">KCTC 42650</strain>
    </source>
</reference>
<accession>A0A8J3GVZ1</accession>
<dbReference type="EMBL" id="BNCJ01000003">
    <property type="protein sequence ID" value="GHF46115.1"/>
    <property type="molecule type" value="Genomic_DNA"/>
</dbReference>
<dbReference type="InterPro" id="IPR002364">
    <property type="entry name" value="Quin_OxRdtase/zeta-crystal_CS"/>
</dbReference>
<dbReference type="GO" id="GO:0005829">
    <property type="term" value="C:cytosol"/>
    <property type="evidence" value="ECO:0007669"/>
    <property type="project" value="TreeGrafter"/>
</dbReference>
<comment type="caution">
    <text evidence="4">The sequence shown here is derived from an EMBL/GenBank/DDBJ whole genome shotgun (WGS) entry which is preliminary data.</text>
</comment>
<dbReference type="Gene3D" id="3.90.180.10">
    <property type="entry name" value="Medium-chain alcohol dehydrogenases, catalytic domain"/>
    <property type="match status" value="1"/>
</dbReference>
<dbReference type="Pfam" id="PF08240">
    <property type="entry name" value="ADH_N"/>
    <property type="match status" value="1"/>
</dbReference>
<keyword evidence="1" id="KW-0521">NADP</keyword>
<dbReference type="Pfam" id="PF00107">
    <property type="entry name" value="ADH_zinc_N"/>
    <property type="match status" value="1"/>
</dbReference>
<evidence type="ECO:0000256" key="1">
    <source>
        <dbReference type="ARBA" id="ARBA00022857"/>
    </source>
</evidence>
<dbReference type="InterPro" id="IPR013149">
    <property type="entry name" value="ADH-like_C"/>
</dbReference>
<evidence type="ECO:0000259" key="3">
    <source>
        <dbReference type="SMART" id="SM00829"/>
    </source>
</evidence>
<dbReference type="SUPFAM" id="SSF51735">
    <property type="entry name" value="NAD(P)-binding Rossmann-fold domains"/>
    <property type="match status" value="1"/>
</dbReference>
<dbReference type="AlphaFoldDB" id="A0A8J3GVZ1"/>
<keyword evidence="5" id="KW-1185">Reference proteome</keyword>
<dbReference type="GO" id="GO:0008270">
    <property type="term" value="F:zinc ion binding"/>
    <property type="evidence" value="ECO:0007669"/>
    <property type="project" value="InterPro"/>
</dbReference>
<dbReference type="GO" id="GO:0003960">
    <property type="term" value="F:quinone reductase (NADPH) activity"/>
    <property type="evidence" value="ECO:0007669"/>
    <property type="project" value="InterPro"/>
</dbReference>
<dbReference type="SMART" id="SM00829">
    <property type="entry name" value="PKS_ER"/>
    <property type="match status" value="1"/>
</dbReference>
<organism evidence="4 5">
    <name type="scientific">Seohaeicola zhoushanensis</name>
    <dbReference type="NCBI Taxonomy" id="1569283"/>
    <lineage>
        <taxon>Bacteria</taxon>
        <taxon>Pseudomonadati</taxon>
        <taxon>Pseudomonadota</taxon>
        <taxon>Alphaproteobacteria</taxon>
        <taxon>Rhodobacterales</taxon>
        <taxon>Roseobacteraceae</taxon>
        <taxon>Seohaeicola</taxon>
    </lineage>
</organism>
<dbReference type="InterPro" id="IPR013154">
    <property type="entry name" value="ADH-like_N"/>
</dbReference>
<keyword evidence="2" id="KW-0560">Oxidoreductase</keyword>
<dbReference type="InterPro" id="IPR036291">
    <property type="entry name" value="NAD(P)-bd_dom_sf"/>
</dbReference>
<dbReference type="InterPro" id="IPR020843">
    <property type="entry name" value="ER"/>
</dbReference>
<dbReference type="Proteomes" id="UP000626220">
    <property type="component" value="Unassembled WGS sequence"/>
</dbReference>
<dbReference type="PROSITE" id="PS01162">
    <property type="entry name" value="QOR_ZETA_CRYSTAL"/>
    <property type="match status" value="1"/>
</dbReference>
<feature type="domain" description="Enoyl reductase (ER)" evidence="3">
    <location>
        <begin position="22"/>
        <end position="333"/>
    </location>
</feature>